<name>A0A8J5MX08_HOMAM</name>
<protein>
    <submittedName>
        <fullName evidence="2">Uncharacterized protein</fullName>
    </submittedName>
</protein>
<proteinExistence type="predicted"/>
<evidence type="ECO:0000313" key="2">
    <source>
        <dbReference type="EMBL" id="KAG7166791.1"/>
    </source>
</evidence>
<feature type="region of interest" description="Disordered" evidence="1">
    <location>
        <begin position="292"/>
        <end position="405"/>
    </location>
</feature>
<feature type="compositionally biased region" description="Polar residues" evidence="1">
    <location>
        <begin position="756"/>
        <end position="774"/>
    </location>
</feature>
<feature type="compositionally biased region" description="Low complexity" evidence="1">
    <location>
        <begin position="924"/>
        <end position="935"/>
    </location>
</feature>
<accession>A0A8J5MX08</accession>
<feature type="compositionally biased region" description="Low complexity" evidence="1">
    <location>
        <begin position="244"/>
        <end position="266"/>
    </location>
</feature>
<reference evidence="2" key="1">
    <citation type="journal article" date="2021" name="Sci. Adv.">
        <title>The American lobster genome reveals insights on longevity, neural, and immune adaptations.</title>
        <authorList>
            <person name="Polinski J.M."/>
            <person name="Zimin A.V."/>
            <person name="Clark K.F."/>
            <person name="Kohn A.B."/>
            <person name="Sadowski N."/>
            <person name="Timp W."/>
            <person name="Ptitsyn A."/>
            <person name="Khanna P."/>
            <person name="Romanova D.Y."/>
            <person name="Williams P."/>
            <person name="Greenwood S.J."/>
            <person name="Moroz L.L."/>
            <person name="Walt D.R."/>
            <person name="Bodnar A.G."/>
        </authorList>
    </citation>
    <scope>NUCLEOTIDE SEQUENCE</scope>
    <source>
        <strain evidence="2">GMGI-L3</strain>
    </source>
</reference>
<feature type="compositionally biased region" description="Polar residues" evidence="1">
    <location>
        <begin position="267"/>
        <end position="279"/>
    </location>
</feature>
<feature type="region of interest" description="Disordered" evidence="1">
    <location>
        <begin position="481"/>
        <end position="565"/>
    </location>
</feature>
<sequence>MTTFGTPVVFTSTTPQSSFLHSSPRNMYDDTYSSPSTMHTPETTDFLKEIKSQPEVPAPTAGIQKSALYASTSCLKGLPGAKPVITPKPPKLKDKPKVPFKPSGSSPRIYATPSPVTPKVSIGSLSGAISTPNLVTLSTDDRSDTVSTASGTSEASSSQSHPDGRPEVLYRVTPEHKKPPPTIQAPAIPSPSGRQQVEAVYDIPVTLASRVSSTPDTTQEELKKDDDATIYHEIDDSISVPEVSQGSPTTSSGSPSESIYSPSSAPRQESTRCQSRSTFEANRSLLSAALDFGTKATRSSASKRLAPRPPAEEGEEDCKTEEPPEGATPVVTQSSLPSETSPPQDSLEGVDQDTTVAAPTPADNKDGESYSSFTDDFDDDDEEEEAQPTLRKAERSSSAIPFYRNSIGPIVTHDTKGIYDSPTSLGIVTTSPRGSEVYQVPSLVPSGCPGGAYTKPQASRSHSVPRASDHIVNIDHTLSGAGIPASSSSSSKFSFGRSGFFRPSSPPTVKRDSSSSDRGRDRSNKKTSSSRFSLKKLLRLGSGKDEEKKSHKEQEKRLHRENKKGRLTIIHPLDYNQNGVEVIARPEKTSPIYDYTGIYGYIPPPQLSAKLEDAYASITQASAVQASPAPSLASKRSESSAEASHGSSWGHPHPTTSSSIGGAAGTTIPATAGVVSSLPPATTITTTSLTTINTASFTTTPSNVTSVTTSTCVPIYATSPMATVMTTASPPPTTTALEKRSSFLRREAAIERRESGSSYTSANITTTTSHNLGFNSEGRPKPPPPPRKVSLETGQTYDIYSSLADLHTPSRPHHHNSPTPTTDTPSRPQRPPPPTRTPSNAGTKSGPPRPEPPRLGRDSVYANLGDVRAPITPRKPGRTASIRGEDDREKRRAPQPPQSFQQAVHEAAQQAAAQRLIKHQKQDSTSSSCSSITSSRAAKGPAPARPHQPHYTNSDYETVGRDDATNVTQISVGSSTCTVLSSSSYTEEVYQTPRGVYQTEDTTSAPSSRQEKTGRLSVRRASAMTHRSLEDQYGAVISANLEALSNLLDQLSTNCCPVGYEEVSSGVYRWEDITIDDDIIVGAGHRLFYVGVARGRDVVLMLTPETKVDAHHLLTPIPLATFKDNLPSHLLSHKYITRGKSTPGIVWVLPSISLTTMRTLAEEECLRLSAVPAEWERNTCLLLLQLVTGLKQLQAQGVEETCIDLTLVVRGSRAKGQDCDPRLILVPPTETGTALMSLCQCAAAVTLLLMGVDDPLECAREGNFTIPDPVPSQHAFNILLQILGQERAGSLTQVKCVLEVLLFGPDSSGCDAKEGEEVEEVLQRWLDLERATVLHSLIRGPLESSVLTKFHLLFLVRTNSRVLRETLKLLGDPEVTTF</sequence>
<feature type="compositionally biased region" description="Acidic residues" evidence="1">
    <location>
        <begin position="375"/>
        <end position="386"/>
    </location>
</feature>
<dbReference type="PANTHER" id="PTHR37970">
    <property type="entry name" value="PROTEIN CBG08587"/>
    <property type="match status" value="1"/>
</dbReference>
<comment type="caution">
    <text evidence="2">The sequence shown here is derived from an EMBL/GenBank/DDBJ whole genome shotgun (WGS) entry which is preliminary data.</text>
</comment>
<feature type="compositionally biased region" description="Polar residues" evidence="1">
    <location>
        <begin position="123"/>
        <end position="138"/>
    </location>
</feature>
<feature type="compositionally biased region" description="Low complexity" evidence="1">
    <location>
        <begin position="817"/>
        <end position="827"/>
    </location>
</feature>
<feature type="region of interest" description="Disordered" evidence="1">
    <location>
        <begin position="1"/>
        <end position="42"/>
    </location>
</feature>
<feature type="region of interest" description="Disordered" evidence="1">
    <location>
        <begin position="750"/>
        <end position="791"/>
    </location>
</feature>
<dbReference type="PANTHER" id="PTHR37970:SF1">
    <property type="entry name" value="SERINE-RICH ADHESIN FOR PLATELETS"/>
    <property type="match status" value="1"/>
</dbReference>
<feature type="region of interest" description="Disordered" evidence="1">
    <location>
        <begin position="79"/>
        <end position="279"/>
    </location>
</feature>
<feature type="compositionally biased region" description="Basic and acidic residues" evidence="1">
    <location>
        <begin position="509"/>
        <end position="524"/>
    </location>
</feature>
<feature type="compositionally biased region" description="Basic and acidic residues" evidence="1">
    <location>
        <begin position="162"/>
        <end position="178"/>
    </location>
</feature>
<feature type="region of interest" description="Disordered" evidence="1">
    <location>
        <begin position="996"/>
        <end position="1017"/>
    </location>
</feature>
<feature type="compositionally biased region" description="Polar residues" evidence="1">
    <location>
        <begin position="999"/>
        <end position="1008"/>
    </location>
</feature>
<feature type="compositionally biased region" description="Basic and acidic residues" evidence="1">
    <location>
        <begin position="542"/>
        <end position="558"/>
    </location>
</feature>
<feature type="compositionally biased region" description="Low complexity" evidence="1">
    <location>
        <begin position="481"/>
        <end position="503"/>
    </location>
</feature>
<evidence type="ECO:0000256" key="1">
    <source>
        <dbReference type="SAM" id="MobiDB-lite"/>
    </source>
</evidence>
<feature type="compositionally biased region" description="Basic and acidic residues" evidence="1">
    <location>
        <begin position="883"/>
        <end position="892"/>
    </location>
</feature>
<organism evidence="2 3">
    <name type="scientific">Homarus americanus</name>
    <name type="common">American lobster</name>
    <dbReference type="NCBI Taxonomy" id="6706"/>
    <lineage>
        <taxon>Eukaryota</taxon>
        <taxon>Metazoa</taxon>
        <taxon>Ecdysozoa</taxon>
        <taxon>Arthropoda</taxon>
        <taxon>Crustacea</taxon>
        <taxon>Multicrustacea</taxon>
        <taxon>Malacostraca</taxon>
        <taxon>Eumalacostraca</taxon>
        <taxon>Eucarida</taxon>
        <taxon>Decapoda</taxon>
        <taxon>Pleocyemata</taxon>
        <taxon>Astacidea</taxon>
        <taxon>Nephropoidea</taxon>
        <taxon>Nephropidae</taxon>
        <taxon>Homarus</taxon>
    </lineage>
</organism>
<evidence type="ECO:0000313" key="3">
    <source>
        <dbReference type="Proteomes" id="UP000747542"/>
    </source>
</evidence>
<feature type="region of interest" description="Disordered" evidence="1">
    <location>
        <begin position="625"/>
        <end position="665"/>
    </location>
</feature>
<feature type="compositionally biased region" description="Basic and acidic residues" evidence="1">
    <location>
        <begin position="220"/>
        <end position="235"/>
    </location>
</feature>
<feature type="compositionally biased region" description="Low complexity" evidence="1">
    <location>
        <begin position="147"/>
        <end position="160"/>
    </location>
</feature>
<dbReference type="Proteomes" id="UP000747542">
    <property type="component" value="Unassembled WGS sequence"/>
</dbReference>
<feature type="compositionally biased region" description="Low complexity" evidence="1">
    <location>
        <begin position="625"/>
        <end position="651"/>
    </location>
</feature>
<feature type="region of interest" description="Disordered" evidence="1">
    <location>
        <begin position="805"/>
        <end position="955"/>
    </location>
</feature>
<feature type="compositionally biased region" description="Low complexity" evidence="1">
    <location>
        <begin position="901"/>
        <end position="914"/>
    </location>
</feature>
<keyword evidence="3" id="KW-1185">Reference proteome</keyword>
<feature type="compositionally biased region" description="Polar residues" evidence="1">
    <location>
        <begin position="330"/>
        <end position="344"/>
    </location>
</feature>
<dbReference type="EMBL" id="JAHLQT010022185">
    <property type="protein sequence ID" value="KAG7166791.1"/>
    <property type="molecule type" value="Genomic_DNA"/>
</dbReference>
<gene>
    <name evidence="2" type="ORF">Hamer_G010455</name>
</gene>